<gene>
    <name evidence="2" type="ORF">BGK67_00790</name>
</gene>
<evidence type="ECO:0000313" key="3">
    <source>
        <dbReference type="Proteomes" id="UP000095705"/>
    </source>
</evidence>
<organism evidence="2 3">
    <name type="scientific">Streptomyces subrutilus</name>
    <dbReference type="NCBI Taxonomy" id="36818"/>
    <lineage>
        <taxon>Bacteria</taxon>
        <taxon>Bacillati</taxon>
        <taxon>Actinomycetota</taxon>
        <taxon>Actinomycetes</taxon>
        <taxon>Kitasatosporales</taxon>
        <taxon>Streptomycetaceae</taxon>
        <taxon>Streptomyces</taxon>
    </lineage>
</organism>
<dbReference type="InterPro" id="IPR036396">
    <property type="entry name" value="Cyt_P450_sf"/>
</dbReference>
<dbReference type="GO" id="GO:0016705">
    <property type="term" value="F:oxidoreductase activity, acting on paired donors, with incorporation or reduction of molecular oxygen"/>
    <property type="evidence" value="ECO:0007669"/>
    <property type="project" value="InterPro"/>
</dbReference>
<feature type="transmembrane region" description="Helical" evidence="1">
    <location>
        <begin position="50"/>
        <end position="75"/>
    </location>
</feature>
<evidence type="ECO:0000313" key="2">
    <source>
        <dbReference type="EMBL" id="OEJ30101.1"/>
    </source>
</evidence>
<comment type="caution">
    <text evidence="2">The sequence shown here is derived from an EMBL/GenBank/DDBJ whole genome shotgun (WGS) entry which is preliminary data.</text>
</comment>
<dbReference type="GO" id="GO:0004497">
    <property type="term" value="F:monooxygenase activity"/>
    <property type="evidence" value="ECO:0007669"/>
    <property type="project" value="InterPro"/>
</dbReference>
<keyword evidence="1" id="KW-0472">Membrane</keyword>
<reference evidence="2 3" key="1">
    <citation type="submission" date="2016-08" db="EMBL/GenBank/DDBJ databases">
        <title>The complete genome of Streptomyces subrutilus 10-1-1.</title>
        <authorList>
            <person name="Chen X."/>
        </authorList>
    </citation>
    <scope>NUCLEOTIDE SEQUENCE [LARGE SCALE GENOMIC DNA]</scope>
    <source>
        <strain evidence="2 3">10-1-1</strain>
    </source>
</reference>
<dbReference type="GO" id="GO:0020037">
    <property type="term" value="F:heme binding"/>
    <property type="evidence" value="ECO:0007669"/>
    <property type="project" value="InterPro"/>
</dbReference>
<dbReference type="Proteomes" id="UP000095705">
    <property type="component" value="Unassembled WGS sequence"/>
</dbReference>
<name>A0A1E5PKL2_9ACTN</name>
<keyword evidence="3" id="KW-1185">Reference proteome</keyword>
<keyword evidence="1" id="KW-0812">Transmembrane</keyword>
<dbReference type="GO" id="GO:0005506">
    <property type="term" value="F:iron ion binding"/>
    <property type="evidence" value="ECO:0007669"/>
    <property type="project" value="InterPro"/>
</dbReference>
<dbReference type="EMBL" id="MEHK01000001">
    <property type="protein sequence ID" value="OEJ30101.1"/>
    <property type="molecule type" value="Genomic_DNA"/>
</dbReference>
<evidence type="ECO:0000256" key="1">
    <source>
        <dbReference type="SAM" id="Phobius"/>
    </source>
</evidence>
<protein>
    <submittedName>
        <fullName evidence="2">Uncharacterized protein</fullName>
    </submittedName>
</protein>
<proteinExistence type="predicted"/>
<dbReference type="AlphaFoldDB" id="A0A1E5PKL2"/>
<sequence>MSAQAERALEAFLDAQARAAIGPEHASAARDIEDLIAAGGKRIRPRLCVLGWYAAGFAWAEAVILLSTIAGRFTLRLAPGARIRPAAGFVLHPDHLPVTLQRRRR</sequence>
<dbReference type="InterPro" id="IPR008949">
    <property type="entry name" value="Isoprenoid_synthase_dom_sf"/>
</dbReference>
<dbReference type="SUPFAM" id="SSF48264">
    <property type="entry name" value="Cytochrome P450"/>
    <property type="match status" value="1"/>
</dbReference>
<accession>A0A1E5PKL2</accession>
<keyword evidence="1" id="KW-1133">Transmembrane helix</keyword>
<dbReference type="Gene3D" id="1.10.600.10">
    <property type="entry name" value="Farnesyl Diphosphate Synthase"/>
    <property type="match status" value="1"/>
</dbReference>